<evidence type="ECO:0000313" key="5">
    <source>
        <dbReference type="Proteomes" id="UP000663881"/>
    </source>
</evidence>
<proteinExistence type="predicted"/>
<accession>A0A819AI62</accession>
<dbReference type="Proteomes" id="UP000663881">
    <property type="component" value="Unassembled WGS sequence"/>
</dbReference>
<dbReference type="EMBL" id="CAJNON010000866">
    <property type="protein sequence ID" value="CAF1394989.1"/>
    <property type="molecule type" value="Genomic_DNA"/>
</dbReference>
<sequence>MMNSYMKQLHLAIIYLILFSIEKCLTLNICPTAIWQNNAITIVDSTNLNSPRDVFIGQNNIMYVIDTGNYCVKRFSPNSTIGTIFINGTNGPLFNQLSYFTAISGDLDGSIYILDRGNTRVTKWTSDGINGTVVAGGNVTGNAANQLNYPSGIFLDVNTLFIWIADTGNSRIVRWESPSTGIIVCGSNGTDSNQFFKPFGLFVNTSDSNTFYVADTYNHRVQMWLSGANNGTTIAGRTGISGSDLSLLNYPISILGDTNRNIYILNYGTGSIVKWTIGSTSGVLIVGTLSIGVSSNQLYDPYNFKFDSIGSFIVADTSNNRIQNFSIVCTNITSTTRQTTVINNPTSSSSITSRTSVSTSTTHFFSSVKISNSSTVMLRTTTEQVSSISIDYGPRLLLIIFCSIIILMNN</sequence>
<dbReference type="EMBL" id="CAJOAZ010001354">
    <property type="protein sequence ID" value="CAF3802875.1"/>
    <property type="molecule type" value="Genomic_DNA"/>
</dbReference>
<dbReference type="PANTHER" id="PTHR46388">
    <property type="entry name" value="NHL REPEAT-CONTAINING PROTEIN 2"/>
    <property type="match status" value="1"/>
</dbReference>
<evidence type="ECO:0000313" key="2">
    <source>
        <dbReference type="EMBL" id="CAF1394989.1"/>
    </source>
</evidence>
<dbReference type="OrthoDB" id="10018317at2759"/>
<feature type="chain" id="PRO_5036234708" description="NHL repeat containing protein" evidence="1">
    <location>
        <begin position="27"/>
        <end position="410"/>
    </location>
</feature>
<dbReference type="EMBL" id="CAJOAY010001053">
    <property type="protein sequence ID" value="CAF3785033.1"/>
    <property type="molecule type" value="Genomic_DNA"/>
</dbReference>
<dbReference type="CDD" id="cd05819">
    <property type="entry name" value="NHL"/>
    <property type="match status" value="1"/>
</dbReference>
<evidence type="ECO:0008006" key="6">
    <source>
        <dbReference type="Google" id="ProtNLM"/>
    </source>
</evidence>
<dbReference type="AlphaFoldDB" id="A0A819AI62"/>
<dbReference type="InterPro" id="IPR011042">
    <property type="entry name" value="6-blade_b-propeller_TolB-like"/>
</dbReference>
<gene>
    <name evidence="3" type="ORF">OKA104_LOCUS17575</name>
    <name evidence="4" type="ORF">OXD698_LOCUS18363</name>
    <name evidence="2" type="ORF">VCS650_LOCUS36162</name>
</gene>
<protein>
    <recommendedName>
        <fullName evidence="6">NHL repeat containing protein</fullName>
    </recommendedName>
</protein>
<reference evidence="3" key="1">
    <citation type="submission" date="2021-02" db="EMBL/GenBank/DDBJ databases">
        <authorList>
            <person name="Nowell W R."/>
        </authorList>
    </citation>
    <scope>NUCLEOTIDE SEQUENCE</scope>
</reference>
<dbReference type="Proteomes" id="UP000663891">
    <property type="component" value="Unassembled WGS sequence"/>
</dbReference>
<evidence type="ECO:0000256" key="1">
    <source>
        <dbReference type="SAM" id="SignalP"/>
    </source>
</evidence>
<keyword evidence="1" id="KW-0732">Signal</keyword>
<dbReference type="Gene3D" id="2.40.10.500">
    <property type="match status" value="1"/>
</dbReference>
<comment type="caution">
    <text evidence="3">The sequence shown here is derived from an EMBL/GenBank/DDBJ whole genome shotgun (WGS) entry which is preliminary data.</text>
</comment>
<name>A0A819AI62_9BILA</name>
<organism evidence="3 5">
    <name type="scientific">Adineta steineri</name>
    <dbReference type="NCBI Taxonomy" id="433720"/>
    <lineage>
        <taxon>Eukaryota</taxon>
        <taxon>Metazoa</taxon>
        <taxon>Spiralia</taxon>
        <taxon>Gnathifera</taxon>
        <taxon>Rotifera</taxon>
        <taxon>Eurotatoria</taxon>
        <taxon>Bdelloidea</taxon>
        <taxon>Adinetida</taxon>
        <taxon>Adinetidae</taxon>
        <taxon>Adineta</taxon>
    </lineage>
</organism>
<dbReference type="Gene3D" id="2.120.10.30">
    <property type="entry name" value="TolB, C-terminal domain"/>
    <property type="match status" value="1"/>
</dbReference>
<evidence type="ECO:0000313" key="3">
    <source>
        <dbReference type="EMBL" id="CAF3785033.1"/>
    </source>
</evidence>
<dbReference type="PANTHER" id="PTHR46388:SF2">
    <property type="entry name" value="NHL REPEAT-CONTAINING PROTEIN 2"/>
    <property type="match status" value="1"/>
</dbReference>
<dbReference type="Proteomes" id="UP000663844">
    <property type="component" value="Unassembled WGS sequence"/>
</dbReference>
<evidence type="ECO:0000313" key="4">
    <source>
        <dbReference type="EMBL" id="CAF3802875.1"/>
    </source>
</evidence>
<feature type="signal peptide" evidence="1">
    <location>
        <begin position="1"/>
        <end position="26"/>
    </location>
</feature>
<dbReference type="SUPFAM" id="SSF101898">
    <property type="entry name" value="NHL repeat"/>
    <property type="match status" value="1"/>
</dbReference>
<dbReference type="SUPFAM" id="SSF63829">
    <property type="entry name" value="Calcium-dependent phosphotriesterase"/>
    <property type="match status" value="1"/>
</dbReference>